<feature type="transmembrane region" description="Helical" evidence="10">
    <location>
        <begin position="193"/>
        <end position="218"/>
    </location>
</feature>
<feature type="transmembrane region" description="Helical" evidence="10">
    <location>
        <begin position="61"/>
        <end position="80"/>
    </location>
</feature>
<evidence type="ECO:0000256" key="10">
    <source>
        <dbReference type="RuleBase" id="RU361115"/>
    </source>
</evidence>
<comment type="subcellular location">
    <subcellularLocation>
        <location evidence="1">Membrane</location>
        <topology evidence="1">Multi-pass membrane protein</topology>
    </subcellularLocation>
</comment>
<dbReference type="InterPro" id="IPR030457">
    <property type="entry name" value="ELO_CS"/>
</dbReference>
<dbReference type="AlphaFoldDB" id="A0A3Q2PBT0"/>
<keyword evidence="6 10" id="KW-1133">Transmembrane helix</keyword>
<dbReference type="Proteomes" id="UP000265000">
    <property type="component" value="Unplaced"/>
</dbReference>
<feature type="transmembrane region" description="Helical" evidence="10">
    <location>
        <begin position="230"/>
        <end position="253"/>
    </location>
</feature>
<dbReference type="EC" id="2.3.1.199" evidence="10"/>
<dbReference type="GO" id="GO:0034625">
    <property type="term" value="P:fatty acid elongation, monounsaturated fatty acid"/>
    <property type="evidence" value="ECO:0007669"/>
    <property type="project" value="TreeGrafter"/>
</dbReference>
<evidence type="ECO:0000256" key="8">
    <source>
        <dbReference type="ARBA" id="ARBA00023136"/>
    </source>
</evidence>
<keyword evidence="8 10" id="KW-0472">Membrane</keyword>
<evidence type="ECO:0000256" key="5">
    <source>
        <dbReference type="ARBA" id="ARBA00022832"/>
    </source>
</evidence>
<keyword evidence="9 10" id="KW-0275">Fatty acid biosynthesis</keyword>
<evidence type="ECO:0000256" key="6">
    <source>
        <dbReference type="ARBA" id="ARBA00022989"/>
    </source>
</evidence>
<dbReference type="Ensembl" id="ENSFHET00000030985.1">
    <property type="protein sequence ID" value="ENSFHEP00000009912.1"/>
    <property type="gene ID" value="ENSFHEG00000011166.1"/>
</dbReference>
<organism evidence="11 12">
    <name type="scientific">Fundulus heteroclitus</name>
    <name type="common">Killifish</name>
    <name type="synonym">Mummichog</name>
    <dbReference type="NCBI Taxonomy" id="8078"/>
    <lineage>
        <taxon>Eukaryota</taxon>
        <taxon>Metazoa</taxon>
        <taxon>Chordata</taxon>
        <taxon>Craniata</taxon>
        <taxon>Vertebrata</taxon>
        <taxon>Euteleostomi</taxon>
        <taxon>Actinopterygii</taxon>
        <taxon>Neopterygii</taxon>
        <taxon>Teleostei</taxon>
        <taxon>Neoteleostei</taxon>
        <taxon>Acanthomorphata</taxon>
        <taxon>Ovalentaria</taxon>
        <taxon>Atherinomorphae</taxon>
        <taxon>Cyprinodontiformes</taxon>
        <taxon>Fundulidae</taxon>
        <taxon>Fundulus</taxon>
    </lineage>
</organism>
<keyword evidence="3 10" id="KW-0808">Transferase</keyword>
<feature type="transmembrane region" description="Helical" evidence="10">
    <location>
        <begin position="160"/>
        <end position="181"/>
    </location>
</feature>
<keyword evidence="5 10" id="KW-0276">Fatty acid metabolism</keyword>
<sequence>MNESERSSFDFERRFDDSKALEWMQENWSKSFIFCGLYAALVFTGQYFMKERPKMNLRLPLMLWSFSLAIFSIMGAFRTGTHMLHVLVNSGFKESVCDTSFYRAPIIKFWAYAFAVSKGPELGDTVFIILRKQRLIFLHWYHHITVLLYSWFTYKDQVAGGSWFMTMNFMVHAIMYTYYAFRAAGWKIPRRFAMIITATQMIQMVMGLTVLGFVYRWIHDVNCPSNMDNIVWGSIMYLSYFVLFASFFYNTYFKDGSKSMESKGSKAE</sequence>
<dbReference type="GO" id="GO:0009922">
    <property type="term" value="F:fatty acid elongase activity"/>
    <property type="evidence" value="ECO:0007669"/>
    <property type="project" value="UniProtKB-EC"/>
</dbReference>
<evidence type="ECO:0000256" key="3">
    <source>
        <dbReference type="ARBA" id="ARBA00022679"/>
    </source>
</evidence>
<dbReference type="PROSITE" id="PS01188">
    <property type="entry name" value="ELO"/>
    <property type="match status" value="1"/>
</dbReference>
<evidence type="ECO:0000256" key="4">
    <source>
        <dbReference type="ARBA" id="ARBA00022692"/>
    </source>
</evidence>
<reference evidence="11" key="2">
    <citation type="submission" date="2025-09" db="UniProtKB">
        <authorList>
            <consortium name="Ensembl"/>
        </authorList>
    </citation>
    <scope>IDENTIFICATION</scope>
</reference>
<dbReference type="PANTHER" id="PTHR11157">
    <property type="entry name" value="FATTY ACID ACYL TRANSFERASE-RELATED"/>
    <property type="match status" value="1"/>
</dbReference>
<dbReference type="Pfam" id="PF01151">
    <property type="entry name" value="ELO"/>
    <property type="match status" value="1"/>
</dbReference>
<evidence type="ECO:0000313" key="11">
    <source>
        <dbReference type="Ensembl" id="ENSFHEP00000009912.1"/>
    </source>
</evidence>
<proteinExistence type="inferred from homology"/>
<dbReference type="GeneTree" id="ENSGT01050000244965"/>
<dbReference type="GO" id="GO:0030148">
    <property type="term" value="P:sphingolipid biosynthetic process"/>
    <property type="evidence" value="ECO:0007669"/>
    <property type="project" value="TreeGrafter"/>
</dbReference>
<feature type="transmembrane region" description="Helical" evidence="10">
    <location>
        <begin position="136"/>
        <end position="154"/>
    </location>
</feature>
<comment type="similarity">
    <text evidence="10">Belongs to the ELO family.</text>
</comment>
<dbReference type="OrthoDB" id="10259681at2759"/>
<dbReference type="GO" id="GO:0005789">
    <property type="term" value="C:endoplasmic reticulum membrane"/>
    <property type="evidence" value="ECO:0007669"/>
    <property type="project" value="TreeGrafter"/>
</dbReference>
<dbReference type="GO" id="GO:0042761">
    <property type="term" value="P:very long-chain fatty acid biosynthetic process"/>
    <property type="evidence" value="ECO:0007669"/>
    <property type="project" value="TreeGrafter"/>
</dbReference>
<evidence type="ECO:0000313" key="12">
    <source>
        <dbReference type="Proteomes" id="UP000265000"/>
    </source>
</evidence>
<comment type="catalytic activity">
    <reaction evidence="10">
        <text>a very-long-chain acyl-CoA + malonyl-CoA + H(+) = a very-long-chain 3-oxoacyl-CoA + CO2 + CoA</text>
        <dbReference type="Rhea" id="RHEA:32727"/>
        <dbReference type="ChEBI" id="CHEBI:15378"/>
        <dbReference type="ChEBI" id="CHEBI:16526"/>
        <dbReference type="ChEBI" id="CHEBI:57287"/>
        <dbReference type="ChEBI" id="CHEBI:57384"/>
        <dbReference type="ChEBI" id="CHEBI:90725"/>
        <dbReference type="ChEBI" id="CHEBI:90736"/>
        <dbReference type="EC" id="2.3.1.199"/>
    </reaction>
</comment>
<dbReference type="GO" id="GO:0034626">
    <property type="term" value="P:fatty acid elongation, polyunsaturated fatty acid"/>
    <property type="evidence" value="ECO:0007669"/>
    <property type="project" value="TreeGrafter"/>
</dbReference>
<name>A0A3Q2PBT0_FUNHE</name>
<evidence type="ECO:0000256" key="1">
    <source>
        <dbReference type="ARBA" id="ARBA00004141"/>
    </source>
</evidence>
<keyword evidence="4 10" id="KW-0812">Transmembrane</keyword>
<dbReference type="InterPro" id="IPR002076">
    <property type="entry name" value="ELO_fam"/>
</dbReference>
<dbReference type="PANTHER" id="PTHR11157:SF68">
    <property type="entry name" value="ELONGATION OF VERY LONG CHAIN FATTY ACIDS PROTEIN 3"/>
    <property type="match status" value="1"/>
</dbReference>
<reference evidence="11" key="1">
    <citation type="submission" date="2025-08" db="UniProtKB">
        <authorList>
            <consortium name="Ensembl"/>
        </authorList>
    </citation>
    <scope>IDENTIFICATION</scope>
</reference>
<evidence type="ECO:0000256" key="7">
    <source>
        <dbReference type="ARBA" id="ARBA00023098"/>
    </source>
</evidence>
<dbReference type="STRING" id="8078.ENSFHEP00000009912"/>
<keyword evidence="7 10" id="KW-0443">Lipid metabolism</keyword>
<evidence type="ECO:0000256" key="2">
    <source>
        <dbReference type="ARBA" id="ARBA00022516"/>
    </source>
</evidence>
<feature type="transmembrane region" description="Helical" evidence="10">
    <location>
        <begin position="31"/>
        <end position="49"/>
    </location>
</feature>
<dbReference type="GO" id="GO:0019367">
    <property type="term" value="P:fatty acid elongation, saturated fatty acid"/>
    <property type="evidence" value="ECO:0007669"/>
    <property type="project" value="TreeGrafter"/>
</dbReference>
<dbReference type="GeneID" id="105926463"/>
<keyword evidence="12" id="KW-1185">Reference proteome</keyword>
<evidence type="ECO:0000256" key="9">
    <source>
        <dbReference type="ARBA" id="ARBA00023160"/>
    </source>
</evidence>
<accession>A0A3Q2PBT0</accession>
<protein>
    <recommendedName>
        <fullName evidence="10">Elongation of very long chain fatty acids protein</fullName>
        <ecNumber evidence="10">2.3.1.199</ecNumber>
    </recommendedName>
    <alternativeName>
        <fullName evidence="10">Very-long-chain 3-oxoacyl-CoA synthase</fullName>
    </alternativeName>
</protein>
<keyword evidence="2 10" id="KW-0444">Lipid biosynthesis</keyword>